<evidence type="ECO:0000256" key="9">
    <source>
        <dbReference type="ARBA" id="ARBA00038489"/>
    </source>
</evidence>
<keyword evidence="5" id="KW-0560">Oxidoreductase</keyword>
<evidence type="ECO:0000313" key="15">
    <source>
        <dbReference type="Proteomes" id="UP000051269"/>
    </source>
</evidence>
<evidence type="ECO:0000256" key="2">
    <source>
        <dbReference type="ARBA" id="ARBA00013017"/>
    </source>
</evidence>
<dbReference type="EMBL" id="LIBO01000332">
    <property type="protein sequence ID" value="KRO59992.1"/>
    <property type="molecule type" value="Genomic_DNA"/>
</dbReference>
<dbReference type="InterPro" id="IPR036249">
    <property type="entry name" value="Thioredoxin-like_sf"/>
</dbReference>
<comment type="similarity">
    <text evidence="9">Belongs to the peroxiredoxin family. BCP/PrxQ subfamily.</text>
</comment>
<sequence>MIRWVATALAGLLLPCFAATETPMTIGSPLPSLSAKDQDGQIVNLSTFGKEGYLLVFFYPKANTPGCTAQACSLRDGYEDLQKRGVKVIGVSADNAASQKKFTTEHKLPYLLLADTENKIIEAFGVGGLFGFAKRSAFLFRDGKLIWQDPKGSTQDQAKVVLDLLATLPAP</sequence>
<evidence type="ECO:0000313" key="14">
    <source>
        <dbReference type="EMBL" id="KRO59992.1"/>
    </source>
</evidence>
<dbReference type="GO" id="GO:0045454">
    <property type="term" value="P:cell redox homeostasis"/>
    <property type="evidence" value="ECO:0007669"/>
    <property type="project" value="TreeGrafter"/>
</dbReference>
<protein>
    <recommendedName>
        <fullName evidence="2">thioredoxin-dependent peroxiredoxin</fullName>
        <ecNumber evidence="2">1.11.1.24</ecNumber>
    </recommendedName>
    <alternativeName>
        <fullName evidence="8">Thioredoxin peroxidase</fullName>
    </alternativeName>
    <alternativeName>
        <fullName evidence="10">Thioredoxin-dependent peroxiredoxin Bcp</fullName>
    </alternativeName>
</protein>
<accession>A0A0R2RBP5</accession>
<comment type="function">
    <text evidence="1">Thiol-specific peroxidase that catalyzes the reduction of hydrogen peroxide and organic hydroperoxides to water and alcohols, respectively. Plays a role in cell protection against oxidative stress by detoxifying peroxides and as sensor of hydrogen peroxide-mediated signaling events.</text>
</comment>
<keyword evidence="6" id="KW-1015">Disulfide bond</keyword>
<keyword evidence="12" id="KW-0732">Signal</keyword>
<dbReference type="EC" id="1.11.1.24" evidence="2"/>
<dbReference type="PANTHER" id="PTHR42801:SF4">
    <property type="entry name" value="AHPC_TSA FAMILY PROTEIN"/>
    <property type="match status" value="1"/>
</dbReference>
<evidence type="ECO:0000259" key="13">
    <source>
        <dbReference type="PROSITE" id="PS51352"/>
    </source>
</evidence>
<evidence type="ECO:0000256" key="6">
    <source>
        <dbReference type="ARBA" id="ARBA00023157"/>
    </source>
</evidence>
<reference evidence="14 15" key="1">
    <citation type="submission" date="2015-10" db="EMBL/GenBank/DDBJ databases">
        <title>Metagenome-Assembled Genomes uncover a global brackish microbiome.</title>
        <authorList>
            <person name="Hugerth L.W."/>
            <person name="Larsson J."/>
            <person name="Alneberg J."/>
            <person name="Lindh M.V."/>
            <person name="Legrand C."/>
            <person name="Pinhassi J."/>
            <person name="Andersson A.F."/>
        </authorList>
    </citation>
    <scope>NUCLEOTIDE SEQUENCE [LARGE SCALE GENOMIC DNA]</scope>
    <source>
        <strain evidence="14">BACL18 MAG-120507-bin52</strain>
    </source>
</reference>
<dbReference type="GO" id="GO:0034599">
    <property type="term" value="P:cellular response to oxidative stress"/>
    <property type="evidence" value="ECO:0007669"/>
    <property type="project" value="TreeGrafter"/>
</dbReference>
<dbReference type="Pfam" id="PF00578">
    <property type="entry name" value="AhpC-TSA"/>
    <property type="match status" value="1"/>
</dbReference>
<dbReference type="Gene3D" id="3.40.30.10">
    <property type="entry name" value="Glutaredoxin"/>
    <property type="match status" value="1"/>
</dbReference>
<dbReference type="InterPro" id="IPR000866">
    <property type="entry name" value="AhpC/TSA"/>
</dbReference>
<comment type="catalytic activity">
    <reaction evidence="11">
        <text>a hydroperoxide + [thioredoxin]-dithiol = an alcohol + [thioredoxin]-disulfide + H2O</text>
        <dbReference type="Rhea" id="RHEA:62620"/>
        <dbReference type="Rhea" id="RHEA-COMP:10698"/>
        <dbReference type="Rhea" id="RHEA-COMP:10700"/>
        <dbReference type="ChEBI" id="CHEBI:15377"/>
        <dbReference type="ChEBI" id="CHEBI:29950"/>
        <dbReference type="ChEBI" id="CHEBI:30879"/>
        <dbReference type="ChEBI" id="CHEBI:35924"/>
        <dbReference type="ChEBI" id="CHEBI:50058"/>
        <dbReference type="EC" id="1.11.1.24"/>
    </reaction>
</comment>
<proteinExistence type="inferred from homology"/>
<evidence type="ECO:0000256" key="4">
    <source>
        <dbReference type="ARBA" id="ARBA00022862"/>
    </source>
</evidence>
<dbReference type="GO" id="GO:0008379">
    <property type="term" value="F:thioredoxin peroxidase activity"/>
    <property type="evidence" value="ECO:0007669"/>
    <property type="project" value="TreeGrafter"/>
</dbReference>
<keyword evidence="3" id="KW-0575">Peroxidase</keyword>
<evidence type="ECO:0000256" key="7">
    <source>
        <dbReference type="ARBA" id="ARBA00023284"/>
    </source>
</evidence>
<keyword evidence="7" id="KW-0676">Redox-active center</keyword>
<dbReference type="AlphaFoldDB" id="A0A0R2RBP5"/>
<evidence type="ECO:0000256" key="10">
    <source>
        <dbReference type="ARBA" id="ARBA00042639"/>
    </source>
</evidence>
<keyword evidence="4" id="KW-0049">Antioxidant</keyword>
<name>A0A0R2RBP5_9BACT</name>
<evidence type="ECO:0000256" key="1">
    <source>
        <dbReference type="ARBA" id="ARBA00003330"/>
    </source>
</evidence>
<dbReference type="Proteomes" id="UP000051269">
    <property type="component" value="Unassembled WGS sequence"/>
</dbReference>
<organism evidence="14 15">
    <name type="scientific">Verrucomicrobia subdivision 6 bacterium BACL9 MAG-120507-bin52</name>
    <dbReference type="NCBI Taxonomy" id="1655590"/>
    <lineage>
        <taxon>Bacteria</taxon>
        <taxon>Pseudomonadati</taxon>
        <taxon>Verrucomicrobiota</taxon>
        <taxon>Verrucomicrobiia</taxon>
        <taxon>Verrucomicrobiales</taxon>
        <taxon>Verrucomicrobia subdivision 6</taxon>
    </lineage>
</organism>
<dbReference type="PANTHER" id="PTHR42801">
    <property type="entry name" value="THIOREDOXIN-DEPENDENT PEROXIDE REDUCTASE"/>
    <property type="match status" value="1"/>
</dbReference>
<dbReference type="SUPFAM" id="SSF52833">
    <property type="entry name" value="Thioredoxin-like"/>
    <property type="match status" value="1"/>
</dbReference>
<gene>
    <name evidence="14" type="ORF">ABR82_09135</name>
</gene>
<dbReference type="CDD" id="cd03017">
    <property type="entry name" value="PRX_BCP"/>
    <property type="match status" value="1"/>
</dbReference>
<evidence type="ECO:0000256" key="8">
    <source>
        <dbReference type="ARBA" id="ARBA00032824"/>
    </source>
</evidence>
<dbReference type="InterPro" id="IPR013766">
    <property type="entry name" value="Thioredoxin_domain"/>
</dbReference>
<evidence type="ECO:0000256" key="12">
    <source>
        <dbReference type="SAM" id="SignalP"/>
    </source>
</evidence>
<evidence type="ECO:0000256" key="5">
    <source>
        <dbReference type="ARBA" id="ARBA00023002"/>
    </source>
</evidence>
<feature type="domain" description="Thioredoxin" evidence="13">
    <location>
        <begin position="24"/>
        <end position="170"/>
    </location>
</feature>
<dbReference type="GO" id="GO:0005737">
    <property type="term" value="C:cytoplasm"/>
    <property type="evidence" value="ECO:0007669"/>
    <property type="project" value="TreeGrafter"/>
</dbReference>
<evidence type="ECO:0000256" key="11">
    <source>
        <dbReference type="ARBA" id="ARBA00049091"/>
    </source>
</evidence>
<comment type="caution">
    <text evidence="14">The sequence shown here is derived from an EMBL/GenBank/DDBJ whole genome shotgun (WGS) entry which is preliminary data.</text>
</comment>
<evidence type="ECO:0000256" key="3">
    <source>
        <dbReference type="ARBA" id="ARBA00022559"/>
    </source>
</evidence>
<dbReference type="InterPro" id="IPR050924">
    <property type="entry name" value="Peroxiredoxin_BCP/PrxQ"/>
</dbReference>
<dbReference type="PROSITE" id="PS51352">
    <property type="entry name" value="THIOREDOXIN_2"/>
    <property type="match status" value="1"/>
</dbReference>
<feature type="chain" id="PRO_5006422672" description="thioredoxin-dependent peroxiredoxin" evidence="12">
    <location>
        <begin position="19"/>
        <end position="171"/>
    </location>
</feature>
<feature type="signal peptide" evidence="12">
    <location>
        <begin position="1"/>
        <end position="18"/>
    </location>
</feature>